<evidence type="ECO:0000313" key="9">
    <source>
        <dbReference type="Proteomes" id="UP001497457"/>
    </source>
</evidence>
<dbReference type="InterPro" id="IPR001841">
    <property type="entry name" value="Znf_RING"/>
</dbReference>
<keyword evidence="9" id="KW-1185">Reference proteome</keyword>
<keyword evidence="1" id="KW-0479">Metal-binding</keyword>
<gene>
    <name evidence="8" type="ORF">URODEC1_LOCUS100626</name>
</gene>
<proteinExistence type="predicted"/>
<evidence type="ECO:0000256" key="6">
    <source>
        <dbReference type="SAM" id="MobiDB-lite"/>
    </source>
</evidence>
<feature type="compositionally biased region" description="Basic and acidic residues" evidence="6">
    <location>
        <begin position="21"/>
        <end position="31"/>
    </location>
</feature>
<protein>
    <recommendedName>
        <fullName evidence="7">RING-type domain-containing protein</fullName>
    </recommendedName>
</protein>
<dbReference type="Pfam" id="PF13923">
    <property type="entry name" value="zf-C3HC4_2"/>
    <property type="match status" value="1"/>
</dbReference>
<keyword evidence="3" id="KW-0862">Zinc</keyword>
<accession>A0ABC9F0C2</accession>
<dbReference type="InterPro" id="IPR044807">
    <property type="entry name" value="DRIP1-like"/>
</dbReference>
<dbReference type="InterPro" id="IPR013083">
    <property type="entry name" value="Znf_RING/FYVE/PHD"/>
</dbReference>
<dbReference type="PANTHER" id="PTHR46293">
    <property type="entry name" value="E3 UBIQUITIN PROTEIN LIGASE DRIP1"/>
    <property type="match status" value="1"/>
</dbReference>
<organism evidence="8 9">
    <name type="scientific">Urochloa decumbens</name>
    <dbReference type="NCBI Taxonomy" id="240449"/>
    <lineage>
        <taxon>Eukaryota</taxon>
        <taxon>Viridiplantae</taxon>
        <taxon>Streptophyta</taxon>
        <taxon>Embryophyta</taxon>
        <taxon>Tracheophyta</taxon>
        <taxon>Spermatophyta</taxon>
        <taxon>Magnoliopsida</taxon>
        <taxon>Liliopsida</taxon>
        <taxon>Poales</taxon>
        <taxon>Poaceae</taxon>
        <taxon>PACMAD clade</taxon>
        <taxon>Panicoideae</taxon>
        <taxon>Panicodae</taxon>
        <taxon>Paniceae</taxon>
        <taxon>Melinidinae</taxon>
        <taxon>Urochloa</taxon>
    </lineage>
</organism>
<dbReference type="Proteomes" id="UP001497457">
    <property type="component" value="Chromosome 5rd"/>
</dbReference>
<reference evidence="8" key="1">
    <citation type="submission" date="2024-10" db="EMBL/GenBank/DDBJ databases">
        <authorList>
            <person name="Ryan C."/>
        </authorList>
    </citation>
    <scope>NUCLEOTIDE SEQUENCE [LARGE SCALE GENOMIC DNA]</scope>
</reference>
<evidence type="ECO:0000256" key="5">
    <source>
        <dbReference type="SAM" id="Coils"/>
    </source>
</evidence>
<keyword evidence="2 4" id="KW-0863">Zinc-finger</keyword>
<dbReference type="PROSITE" id="PS00518">
    <property type="entry name" value="ZF_RING_1"/>
    <property type="match status" value="1"/>
</dbReference>
<name>A0ABC9F0C2_9POAL</name>
<evidence type="ECO:0000256" key="3">
    <source>
        <dbReference type="ARBA" id="ARBA00022833"/>
    </source>
</evidence>
<dbReference type="SMART" id="SM00184">
    <property type="entry name" value="RING"/>
    <property type="match status" value="1"/>
</dbReference>
<evidence type="ECO:0000256" key="4">
    <source>
        <dbReference type="PROSITE-ProRule" id="PRU00175"/>
    </source>
</evidence>
<dbReference type="AlphaFoldDB" id="A0ABC9F0C2"/>
<dbReference type="PANTHER" id="PTHR46293:SF7">
    <property type="entry name" value="E3 UBIQUITIN PROTEIN LIGASE DRIP2"/>
    <property type="match status" value="1"/>
</dbReference>
<keyword evidence="5" id="KW-0175">Coiled coil</keyword>
<dbReference type="Gene3D" id="3.30.40.10">
    <property type="entry name" value="Zinc/RING finger domain, C3HC4 (zinc finger)"/>
    <property type="match status" value="1"/>
</dbReference>
<feature type="coiled-coil region" evidence="5">
    <location>
        <begin position="370"/>
        <end position="397"/>
    </location>
</feature>
<sequence length="416" mass="45604">MQEGARRASAKATTRAAARARARERTRARAEGAAEAPGVTCGICGGLLPDATTVVSECLHAFCSKCIYDKVEKEGIKGCPTCGAHFDLGSAPKEKLRSDQHDKRKVVAAENKKRKEMVSTEPALSSAVDIIIGPLPHVASQIETQEIEVEVIGEADEDLNLAPVARNALTVQQPQPILEEMVPLDQLAPRQDPETFGPLETSDTKHQRQVPTLQMTNTSVMAGSSLHARMTVQEEKLRGDVLSMFKESNETIMGRYDAYISQLKADCFKLIKELENEKTASGERIRICEEGFQRALQNDRDAAVVRIRTLNEELHVALSRSGSLEEENARLTKKLKSEAASREGLMSYIVSISVEHATLAQLSDILVSDKTGLENKVEHLTKELENAKKKQAESIHQILADVAKSASRELEGNPYG</sequence>
<evidence type="ECO:0000313" key="8">
    <source>
        <dbReference type="EMBL" id="CAL5066772.1"/>
    </source>
</evidence>
<dbReference type="InterPro" id="IPR017907">
    <property type="entry name" value="Znf_RING_CS"/>
</dbReference>
<feature type="region of interest" description="Disordered" evidence="6">
    <location>
        <begin position="1"/>
        <end position="31"/>
    </location>
</feature>
<evidence type="ECO:0000259" key="7">
    <source>
        <dbReference type="PROSITE" id="PS50089"/>
    </source>
</evidence>
<dbReference type="GO" id="GO:0008270">
    <property type="term" value="F:zinc ion binding"/>
    <property type="evidence" value="ECO:0007669"/>
    <property type="project" value="UniProtKB-KW"/>
</dbReference>
<evidence type="ECO:0000256" key="2">
    <source>
        <dbReference type="ARBA" id="ARBA00022771"/>
    </source>
</evidence>
<dbReference type="SUPFAM" id="SSF57850">
    <property type="entry name" value="RING/U-box"/>
    <property type="match status" value="1"/>
</dbReference>
<evidence type="ECO:0000256" key="1">
    <source>
        <dbReference type="ARBA" id="ARBA00022723"/>
    </source>
</evidence>
<feature type="domain" description="RING-type" evidence="7">
    <location>
        <begin position="41"/>
        <end position="82"/>
    </location>
</feature>
<dbReference type="PROSITE" id="PS50089">
    <property type="entry name" value="ZF_RING_2"/>
    <property type="match status" value="1"/>
</dbReference>
<dbReference type="EMBL" id="OZ075115">
    <property type="protein sequence ID" value="CAL5066772.1"/>
    <property type="molecule type" value="Genomic_DNA"/>
</dbReference>